<name>A0A2U2DHS3_9HYPH</name>
<keyword evidence="3" id="KW-1185">Reference proteome</keyword>
<dbReference type="AlphaFoldDB" id="A0A2U2DHS3"/>
<reference evidence="2 3" key="1">
    <citation type="submission" date="2018-05" db="EMBL/GenBank/DDBJ databases">
        <title>The draft genome of strain NS-104.</title>
        <authorList>
            <person name="Hang P."/>
            <person name="Jiang J."/>
        </authorList>
    </citation>
    <scope>NUCLEOTIDE SEQUENCE [LARGE SCALE GENOMIC DNA]</scope>
    <source>
        <strain evidence="2 3">NS-104</strain>
    </source>
</reference>
<feature type="signal peptide" evidence="1">
    <location>
        <begin position="1"/>
        <end position="20"/>
    </location>
</feature>
<keyword evidence="1" id="KW-0732">Signal</keyword>
<sequence>MIRALLAAVALVTGTSAALAAEPIAPERIIDAVTGDWNKDDQSDLALLVAPAEGEDMIGIYIYVRDKDHPLLKLVAEAPGKIWGNSSLDGMFGQDPSLTALANGSIAVHSQNSGIGRNRWEQRMTLAYRNGDFVVAGYTYNDYDTLDPNAGTTCDYNVLTGKAKVNDKELRVEPKFITIQDWDDTKDRGPCSSD</sequence>
<comment type="caution">
    <text evidence="2">The sequence shown here is derived from an EMBL/GenBank/DDBJ whole genome shotgun (WGS) entry which is preliminary data.</text>
</comment>
<proteinExistence type="predicted"/>
<dbReference type="RefSeq" id="WP_109461747.1">
    <property type="nucleotide sequence ID" value="NZ_QFBC01000020.1"/>
</dbReference>
<evidence type="ECO:0000313" key="2">
    <source>
        <dbReference type="EMBL" id="PWE52849.1"/>
    </source>
</evidence>
<dbReference type="OrthoDB" id="9804182at2"/>
<evidence type="ECO:0008006" key="4">
    <source>
        <dbReference type="Google" id="ProtNLM"/>
    </source>
</evidence>
<organism evidence="2 3">
    <name type="scientific">Metarhizobium album</name>
    <dbReference type="NCBI Taxonomy" id="2182425"/>
    <lineage>
        <taxon>Bacteria</taxon>
        <taxon>Pseudomonadati</taxon>
        <taxon>Pseudomonadota</taxon>
        <taxon>Alphaproteobacteria</taxon>
        <taxon>Hyphomicrobiales</taxon>
        <taxon>Rhizobiaceae</taxon>
        <taxon>Metarhizobium</taxon>
    </lineage>
</organism>
<dbReference type="EMBL" id="QFBC01000020">
    <property type="protein sequence ID" value="PWE52849.1"/>
    <property type="molecule type" value="Genomic_DNA"/>
</dbReference>
<feature type="chain" id="PRO_5015488547" description="VCBS repeat-containing protein" evidence="1">
    <location>
        <begin position="21"/>
        <end position="194"/>
    </location>
</feature>
<evidence type="ECO:0000313" key="3">
    <source>
        <dbReference type="Proteomes" id="UP000245252"/>
    </source>
</evidence>
<accession>A0A2U2DHS3</accession>
<gene>
    <name evidence="2" type="ORF">DEM27_29060</name>
</gene>
<evidence type="ECO:0000256" key="1">
    <source>
        <dbReference type="SAM" id="SignalP"/>
    </source>
</evidence>
<protein>
    <recommendedName>
        <fullName evidence="4">VCBS repeat-containing protein</fullName>
    </recommendedName>
</protein>
<dbReference type="Proteomes" id="UP000245252">
    <property type="component" value="Unassembled WGS sequence"/>
</dbReference>